<evidence type="ECO:0000313" key="6">
    <source>
        <dbReference type="EMBL" id="KAK0513912.1"/>
    </source>
</evidence>
<gene>
    <name evidence="6" type="ORF">JMJ35_003634</name>
</gene>
<keyword evidence="2" id="KW-0378">Hydrolase</keyword>
<dbReference type="AlphaFoldDB" id="A0AA39V306"/>
<evidence type="ECO:0000256" key="3">
    <source>
        <dbReference type="PROSITE-ProRule" id="PRU10038"/>
    </source>
</evidence>
<dbReference type="InterPro" id="IPR050300">
    <property type="entry name" value="GDXG_lipolytic_enzyme"/>
</dbReference>
<feature type="transmembrane region" description="Helical" evidence="4">
    <location>
        <begin position="16"/>
        <end position="37"/>
    </location>
</feature>
<evidence type="ECO:0000256" key="4">
    <source>
        <dbReference type="SAM" id="Phobius"/>
    </source>
</evidence>
<evidence type="ECO:0000259" key="5">
    <source>
        <dbReference type="Pfam" id="PF07859"/>
    </source>
</evidence>
<dbReference type="PANTHER" id="PTHR48081:SF8">
    <property type="entry name" value="ALPHA_BETA HYDROLASE FOLD-3 DOMAIN-CONTAINING PROTEIN-RELATED"/>
    <property type="match status" value="1"/>
</dbReference>
<sequence length="370" mass="41253">MFETAKGMIQSRLGKVVWTIAAISITLARLPFWLVYYSPQNLRQHPKWTYLQAIMHRVLRILLYHSALMEVQLPLLWEPEIQKDRFANIEPARKDIYQGVLADSNIKPATTGGWWFPSPYSAKVDEEMRIVLYFHGGAFVVGEGRADARFAATTLAVNLKAKVFSLSYRLSSTPTCQFPAALQDAVTAYQYLVDLRTDAKQIIIAGDSAGGNLAIALLRYIEDNKGILPTPLAAVICSPWLDLASALETTNVDQHASNVTDYLVGNFTVWGAKAYAPAPMRVDNPYISPLNHPFFTHAQLWICVGGLEILCADGVRFAENMKKVKGNKVEVHIEPYASHAFLYVGNLTGFESEAKHAIKSANEWILETHV</sequence>
<feature type="domain" description="Alpha/beta hydrolase fold-3" evidence="5">
    <location>
        <begin position="131"/>
        <end position="342"/>
    </location>
</feature>
<name>A0AA39V306_9LECA</name>
<dbReference type="Gene3D" id="3.40.50.1820">
    <property type="entry name" value="alpha/beta hydrolase"/>
    <property type="match status" value="1"/>
</dbReference>
<dbReference type="InterPro" id="IPR013094">
    <property type="entry name" value="AB_hydrolase_3"/>
</dbReference>
<evidence type="ECO:0000313" key="7">
    <source>
        <dbReference type="Proteomes" id="UP001166286"/>
    </source>
</evidence>
<protein>
    <recommendedName>
        <fullName evidence="5">Alpha/beta hydrolase fold-3 domain-containing protein</fullName>
    </recommendedName>
</protein>
<dbReference type="Pfam" id="PF07859">
    <property type="entry name" value="Abhydrolase_3"/>
    <property type="match status" value="1"/>
</dbReference>
<reference evidence="6" key="1">
    <citation type="submission" date="2023-03" db="EMBL/GenBank/DDBJ databases">
        <title>Complete genome of Cladonia borealis.</title>
        <authorList>
            <person name="Park H."/>
        </authorList>
    </citation>
    <scope>NUCLEOTIDE SEQUENCE</scope>
    <source>
        <strain evidence="6">ANT050790</strain>
    </source>
</reference>
<proteinExistence type="inferred from homology"/>
<dbReference type="PROSITE" id="PS01174">
    <property type="entry name" value="LIPASE_GDXG_SER"/>
    <property type="match status" value="1"/>
</dbReference>
<dbReference type="EMBL" id="JAFEKC020000006">
    <property type="protein sequence ID" value="KAK0513912.1"/>
    <property type="molecule type" value="Genomic_DNA"/>
</dbReference>
<comment type="caution">
    <text evidence="6">The sequence shown here is derived from an EMBL/GenBank/DDBJ whole genome shotgun (WGS) entry which is preliminary data.</text>
</comment>
<keyword evidence="7" id="KW-1185">Reference proteome</keyword>
<keyword evidence="4" id="KW-1133">Transmembrane helix</keyword>
<dbReference type="InterPro" id="IPR029058">
    <property type="entry name" value="AB_hydrolase_fold"/>
</dbReference>
<dbReference type="GO" id="GO:0016787">
    <property type="term" value="F:hydrolase activity"/>
    <property type="evidence" value="ECO:0007669"/>
    <property type="project" value="UniProtKB-KW"/>
</dbReference>
<accession>A0AA39V306</accession>
<dbReference type="SUPFAM" id="SSF53474">
    <property type="entry name" value="alpha/beta-Hydrolases"/>
    <property type="match status" value="1"/>
</dbReference>
<dbReference type="PANTHER" id="PTHR48081">
    <property type="entry name" value="AB HYDROLASE SUPERFAMILY PROTEIN C4A8.06C"/>
    <property type="match status" value="1"/>
</dbReference>
<dbReference type="InterPro" id="IPR033140">
    <property type="entry name" value="Lipase_GDXG_put_SER_AS"/>
</dbReference>
<evidence type="ECO:0000256" key="2">
    <source>
        <dbReference type="ARBA" id="ARBA00022801"/>
    </source>
</evidence>
<evidence type="ECO:0000256" key="1">
    <source>
        <dbReference type="ARBA" id="ARBA00010515"/>
    </source>
</evidence>
<keyword evidence="4" id="KW-0472">Membrane</keyword>
<feature type="active site" evidence="3">
    <location>
        <position position="208"/>
    </location>
</feature>
<keyword evidence="4" id="KW-0812">Transmembrane</keyword>
<comment type="similarity">
    <text evidence="1">Belongs to the 'GDXG' lipolytic enzyme family.</text>
</comment>
<dbReference type="Proteomes" id="UP001166286">
    <property type="component" value="Unassembled WGS sequence"/>
</dbReference>
<organism evidence="6 7">
    <name type="scientific">Cladonia borealis</name>
    <dbReference type="NCBI Taxonomy" id="184061"/>
    <lineage>
        <taxon>Eukaryota</taxon>
        <taxon>Fungi</taxon>
        <taxon>Dikarya</taxon>
        <taxon>Ascomycota</taxon>
        <taxon>Pezizomycotina</taxon>
        <taxon>Lecanoromycetes</taxon>
        <taxon>OSLEUM clade</taxon>
        <taxon>Lecanoromycetidae</taxon>
        <taxon>Lecanorales</taxon>
        <taxon>Lecanorineae</taxon>
        <taxon>Cladoniaceae</taxon>
        <taxon>Cladonia</taxon>
    </lineage>
</organism>